<dbReference type="Pfam" id="PF07370">
    <property type="entry name" value="DUF1489"/>
    <property type="match status" value="1"/>
</dbReference>
<keyword evidence="2" id="KW-1185">Reference proteome</keyword>
<dbReference type="AlphaFoldDB" id="A0A160JD91"/>
<dbReference type="PIRSF" id="PIRSF032025">
    <property type="entry name" value="UCP032025"/>
    <property type="match status" value="1"/>
</dbReference>
<proteinExistence type="predicted"/>
<name>A0A160JD91_9PROT</name>
<dbReference type="KEGG" id="ahu:A6A40_01315"/>
<dbReference type="EMBL" id="CP015285">
    <property type="protein sequence ID" value="ANC90655.1"/>
    <property type="molecule type" value="Genomic_DNA"/>
</dbReference>
<evidence type="ECO:0000313" key="1">
    <source>
        <dbReference type="EMBL" id="ANC90655.1"/>
    </source>
</evidence>
<dbReference type="RefSeq" id="WP_063633792.1">
    <property type="nucleotide sequence ID" value="NZ_CP015285.1"/>
</dbReference>
<organism evidence="1 2">
    <name type="scientific">Azospirillum humicireducens</name>
    <dbReference type="NCBI Taxonomy" id="1226968"/>
    <lineage>
        <taxon>Bacteria</taxon>
        <taxon>Pseudomonadati</taxon>
        <taxon>Pseudomonadota</taxon>
        <taxon>Alphaproteobacteria</taxon>
        <taxon>Rhodospirillales</taxon>
        <taxon>Azospirillaceae</taxon>
        <taxon>Azospirillum</taxon>
    </lineage>
</organism>
<dbReference type="Proteomes" id="UP000077405">
    <property type="component" value="Chromosome"/>
</dbReference>
<sequence length="143" mass="15466">MPLHLIKLAVGVRDLDHLAELQNRRATIAAGGETRIPVYTRRLPKRGDELLAGGSIYWVIKGSVLVRQPILAIDTDTDEEGESYCTLQLAADRVPTVPTAHRPFQGWRYLTAEAAPRDLSAAGGGGDELPAEMAAELRALGLL</sequence>
<accession>A0A160JD91</accession>
<gene>
    <name evidence="1" type="ORF">A6A40_01315</name>
</gene>
<evidence type="ECO:0000313" key="2">
    <source>
        <dbReference type="Proteomes" id="UP000077405"/>
    </source>
</evidence>
<dbReference type="InterPro" id="IPR008320">
    <property type="entry name" value="UCP032025"/>
</dbReference>
<dbReference type="STRING" id="1226968.A6A40_01315"/>
<protein>
    <submittedName>
        <fullName evidence="1">DUF1489 domain-containing protein</fullName>
    </submittedName>
</protein>
<reference evidence="1 2" key="1">
    <citation type="journal article" date="2013" name="Int. J. Syst. Evol. Microbiol.">
        <title>Azospirillum humicireducens sp. nov., a nitrogen-fixing bacterium isolated from a microbial fuel cell.</title>
        <authorList>
            <person name="Zhou S."/>
            <person name="Han L."/>
            <person name="Wang Y."/>
            <person name="Yang G."/>
            <person name="Zhuang L."/>
            <person name="Hu P."/>
        </authorList>
    </citation>
    <scope>NUCLEOTIDE SEQUENCE [LARGE SCALE GENOMIC DNA]</scope>
    <source>
        <strain evidence="1 2">SgZ-5</strain>
    </source>
</reference>
<dbReference type="OrthoDB" id="9798292at2"/>